<organism evidence="1 2">
    <name type="scientific">Clonorchis sinensis</name>
    <name type="common">Chinese liver fluke</name>
    <dbReference type="NCBI Taxonomy" id="79923"/>
    <lineage>
        <taxon>Eukaryota</taxon>
        <taxon>Metazoa</taxon>
        <taxon>Spiralia</taxon>
        <taxon>Lophotrochozoa</taxon>
        <taxon>Platyhelminthes</taxon>
        <taxon>Trematoda</taxon>
        <taxon>Digenea</taxon>
        <taxon>Opisthorchiida</taxon>
        <taxon>Opisthorchiata</taxon>
        <taxon>Opisthorchiidae</taxon>
        <taxon>Clonorchis</taxon>
    </lineage>
</organism>
<gene>
    <name evidence="1" type="ORF">CLF_106181</name>
</gene>
<dbReference type="AlphaFoldDB" id="G7YPS1"/>
<dbReference type="EMBL" id="DF143944">
    <property type="protein sequence ID" value="GAA54952.1"/>
    <property type="molecule type" value="Genomic_DNA"/>
</dbReference>
<reference key="2">
    <citation type="submission" date="2011-10" db="EMBL/GenBank/DDBJ databases">
        <title>The genome and transcriptome sequence of Clonorchis sinensis provide insights into the carcinogenic liver fluke.</title>
        <authorList>
            <person name="Wang X."/>
            <person name="Huang Y."/>
            <person name="Chen W."/>
            <person name="Liu H."/>
            <person name="Guo L."/>
            <person name="Chen Y."/>
            <person name="Luo F."/>
            <person name="Zhou W."/>
            <person name="Sun J."/>
            <person name="Mao Q."/>
            <person name="Liang P."/>
            <person name="Zhou C."/>
            <person name="Tian Y."/>
            <person name="Men J."/>
            <person name="Lv X."/>
            <person name="Huang L."/>
            <person name="Zhou J."/>
            <person name="Hu Y."/>
            <person name="Li R."/>
            <person name="Zhang F."/>
            <person name="Lei H."/>
            <person name="Li X."/>
            <person name="Hu X."/>
            <person name="Liang C."/>
            <person name="Xu J."/>
            <person name="Wu Z."/>
            <person name="Yu X."/>
        </authorList>
    </citation>
    <scope>NUCLEOTIDE SEQUENCE</scope>
    <source>
        <strain>Henan</strain>
    </source>
</reference>
<reference evidence="1" key="1">
    <citation type="journal article" date="2011" name="Genome Biol.">
        <title>The draft genome of the carcinogenic human liver fluke Clonorchis sinensis.</title>
        <authorList>
            <person name="Wang X."/>
            <person name="Chen W."/>
            <person name="Huang Y."/>
            <person name="Sun J."/>
            <person name="Men J."/>
            <person name="Liu H."/>
            <person name="Luo F."/>
            <person name="Guo L."/>
            <person name="Lv X."/>
            <person name="Deng C."/>
            <person name="Zhou C."/>
            <person name="Fan Y."/>
            <person name="Li X."/>
            <person name="Huang L."/>
            <person name="Hu Y."/>
            <person name="Liang C."/>
            <person name="Hu X."/>
            <person name="Xu J."/>
            <person name="Yu X."/>
        </authorList>
    </citation>
    <scope>NUCLEOTIDE SEQUENCE [LARGE SCALE GENOMIC DNA]</scope>
    <source>
        <strain evidence="1">Henan</strain>
    </source>
</reference>
<evidence type="ECO:0000313" key="1">
    <source>
        <dbReference type="EMBL" id="GAA54952.1"/>
    </source>
</evidence>
<proteinExistence type="predicted"/>
<evidence type="ECO:0000313" key="2">
    <source>
        <dbReference type="Proteomes" id="UP000008909"/>
    </source>
</evidence>
<protein>
    <submittedName>
        <fullName evidence="1">Slbp-P1-related protein</fullName>
    </submittedName>
</protein>
<dbReference type="Proteomes" id="UP000008909">
    <property type="component" value="Unassembled WGS sequence"/>
</dbReference>
<name>G7YPS1_CLOSI</name>
<keyword evidence="2" id="KW-1185">Reference proteome</keyword>
<sequence>MKNVHVSFGDPEKAFVAHGEDGPEDVAVQDTKKSLGVLLSSSLIPRFVTRNRSKVFRYSSDNSQYSPLRGSYGFTGVHYLSFNVLSVAAKDGSSGSSAVKQESKSNLGSSVHIGSKRRFHPDYDPFIEIRRAKERLERYRNKDDWSADMLLSDDADEDLHRYEEKLKRRLRPSSRTDRFARPTSHLAADCVRPSSVTSLNTSKSVFKSRKPVHLVTFNVRSLKQASQQVALARSGCAPTFTNNSTFMPHRPSRGAISRVALLAAYSRAGVRKTRTPRLAIEKLVDPEVKRNYQNHLFECLPDGETECPCRPRSLVDPKAKKWKMQRMLEMCAAVPFDSFDWSSKPLVSEIIRDQNGSLICSKAERLDRWAQYFEQQFSWPPATSNPESWPSTESDCTYVNEFTCTSSSEGDGAHTLLLSDLYAPPLSTDTFAYIDDVTVCGKIGAEHDRNLRHFLEVAKTQYFERHKKQLRHWRNCSSGYHSQSLIVSLRRGIREPVEKRSGTTCGSFEHSSHLPLVRLLGSTRLPGLHGHLVRPEANMVLVERWNDCVQLMQQSLCLAIVFKDEDNVICIFQVEKVLAPKSLNTGVLKTLQSIRKTTRGNHFRTLLFVRQLLDSSQGSKVCAYKQRMIFTKSSGIPCCSGVLKRNNRSAESNALLKSRNTKIMKRNTMDPQLRPRFFDADPNSADPAKRWNHWFRTFDTYLKTAESSEPDKLETLIHFLDPLVYDHIADYTD</sequence>
<accession>G7YPS1</accession>